<accession>A0ABR9VTD3</accession>
<dbReference type="InterPro" id="IPR018841">
    <property type="entry name" value="DUF2442"/>
</dbReference>
<dbReference type="RefSeq" id="WP_190599863.1">
    <property type="nucleotide sequence ID" value="NZ_JADEVV010000013.1"/>
</dbReference>
<organism evidence="2 3">
    <name type="scientific">Synechocystis salina LEGE 00031</name>
    <dbReference type="NCBI Taxonomy" id="1828736"/>
    <lineage>
        <taxon>Bacteria</taxon>
        <taxon>Bacillati</taxon>
        <taxon>Cyanobacteriota</taxon>
        <taxon>Cyanophyceae</taxon>
        <taxon>Synechococcales</taxon>
        <taxon>Merismopediaceae</taxon>
        <taxon>Synechocystis</taxon>
    </lineage>
</organism>
<feature type="compositionally biased region" description="Basic and acidic residues" evidence="1">
    <location>
        <begin position="124"/>
        <end position="135"/>
    </location>
</feature>
<name>A0ABR9VTD3_9SYNC</name>
<dbReference type="Proteomes" id="UP000658720">
    <property type="component" value="Unassembled WGS sequence"/>
</dbReference>
<dbReference type="Gene3D" id="3.30.2020.40">
    <property type="entry name" value="Uncharacterised protein PF10387, DUF2442"/>
    <property type="match status" value="1"/>
</dbReference>
<evidence type="ECO:0000256" key="1">
    <source>
        <dbReference type="SAM" id="MobiDB-lite"/>
    </source>
</evidence>
<sequence length="150" mass="16486">MARNWTIDFNEEAIADQIAQAKETAIAEENAGPCARQVEYDHQRNLIVFYFANGSQFAVPPDLIQGLQGATVEQLNNVWLDRAGLSVHWPSLDADFSILSLVQGIFGTKAWMAEIGRQGGKQTSEAKRKSSRENGQKGGRPKGSVKVVKI</sequence>
<evidence type="ECO:0000313" key="2">
    <source>
        <dbReference type="EMBL" id="MBE9253491.1"/>
    </source>
</evidence>
<dbReference type="EMBL" id="JADEVV010000013">
    <property type="protein sequence ID" value="MBE9253491.1"/>
    <property type="molecule type" value="Genomic_DNA"/>
</dbReference>
<comment type="caution">
    <text evidence="2">The sequence shown here is derived from an EMBL/GenBank/DDBJ whole genome shotgun (WGS) entry which is preliminary data.</text>
</comment>
<dbReference type="Pfam" id="PF10387">
    <property type="entry name" value="DUF2442"/>
    <property type="match status" value="1"/>
</dbReference>
<proteinExistence type="predicted"/>
<feature type="region of interest" description="Disordered" evidence="1">
    <location>
        <begin position="117"/>
        <end position="150"/>
    </location>
</feature>
<evidence type="ECO:0000313" key="3">
    <source>
        <dbReference type="Proteomes" id="UP000658720"/>
    </source>
</evidence>
<reference evidence="2 3" key="1">
    <citation type="submission" date="2020-10" db="EMBL/GenBank/DDBJ databases">
        <authorList>
            <person name="Castelo-Branco R."/>
            <person name="Eusebio N."/>
            <person name="Adriana R."/>
            <person name="Vieira A."/>
            <person name="Brugerolle De Fraissinette N."/>
            <person name="Rezende De Castro R."/>
            <person name="Schneider M.P."/>
            <person name="Vasconcelos V."/>
            <person name="Leao P.N."/>
        </authorList>
    </citation>
    <scope>NUCLEOTIDE SEQUENCE [LARGE SCALE GENOMIC DNA]</scope>
    <source>
        <strain evidence="2 3">LEGE 00031</strain>
    </source>
</reference>
<gene>
    <name evidence="2" type="ORF">IQ217_06395</name>
</gene>
<keyword evidence="3" id="KW-1185">Reference proteome</keyword>
<protein>
    <submittedName>
        <fullName evidence="2">DUF2442 domain-containing protein</fullName>
    </submittedName>
</protein>